<comment type="caution">
    <text evidence="1">The sequence shown here is derived from an EMBL/GenBank/DDBJ whole genome shotgun (WGS) entry which is preliminary data.</text>
</comment>
<sequence>MPCRPAEPRRSQTNPAGWSISEILSAGKPETDDHGPDLISTRGVLINEPPKLLSFLTKSTKPNRSRHVVDID</sequence>
<proteinExistence type="predicted"/>
<reference evidence="1 2" key="1">
    <citation type="submission" date="2023-12" db="EMBL/GenBank/DDBJ databases">
        <title>A high-quality genome assembly for Dillenia turbinata (Dilleniales).</title>
        <authorList>
            <person name="Chanderbali A."/>
        </authorList>
    </citation>
    <scope>NUCLEOTIDE SEQUENCE [LARGE SCALE GENOMIC DNA]</scope>
    <source>
        <strain evidence="1">LSX21</strain>
        <tissue evidence="1">Leaf</tissue>
    </source>
</reference>
<evidence type="ECO:0000313" key="2">
    <source>
        <dbReference type="Proteomes" id="UP001370490"/>
    </source>
</evidence>
<evidence type="ECO:0000313" key="1">
    <source>
        <dbReference type="EMBL" id="KAK6937002.1"/>
    </source>
</evidence>
<organism evidence="1 2">
    <name type="scientific">Dillenia turbinata</name>
    <dbReference type="NCBI Taxonomy" id="194707"/>
    <lineage>
        <taxon>Eukaryota</taxon>
        <taxon>Viridiplantae</taxon>
        <taxon>Streptophyta</taxon>
        <taxon>Embryophyta</taxon>
        <taxon>Tracheophyta</taxon>
        <taxon>Spermatophyta</taxon>
        <taxon>Magnoliopsida</taxon>
        <taxon>eudicotyledons</taxon>
        <taxon>Gunneridae</taxon>
        <taxon>Pentapetalae</taxon>
        <taxon>Dilleniales</taxon>
        <taxon>Dilleniaceae</taxon>
        <taxon>Dillenia</taxon>
    </lineage>
</organism>
<name>A0AAN8W0V3_9MAGN</name>
<gene>
    <name evidence="1" type="ORF">RJ641_034032</name>
</gene>
<dbReference type="EMBL" id="JBAMMX010000007">
    <property type="protein sequence ID" value="KAK6937002.1"/>
    <property type="molecule type" value="Genomic_DNA"/>
</dbReference>
<keyword evidence="2" id="KW-1185">Reference proteome</keyword>
<accession>A0AAN8W0V3</accession>
<dbReference type="Proteomes" id="UP001370490">
    <property type="component" value="Unassembled WGS sequence"/>
</dbReference>
<dbReference type="AlphaFoldDB" id="A0AAN8W0V3"/>
<protein>
    <submittedName>
        <fullName evidence="1">Uncharacterized protein</fullName>
    </submittedName>
</protein>